<evidence type="ECO:0000256" key="1">
    <source>
        <dbReference type="SAM" id="Phobius"/>
    </source>
</evidence>
<dbReference type="Proteomes" id="UP000095347">
    <property type="component" value="Unassembled WGS sequence"/>
</dbReference>
<dbReference type="AlphaFoldDB" id="A0A1E5Q9N8"/>
<dbReference type="STRING" id="28181.BEN30_06815"/>
<feature type="transmembrane region" description="Helical" evidence="1">
    <location>
        <begin position="28"/>
        <end position="48"/>
    </location>
</feature>
<dbReference type="EMBL" id="MCGG01000016">
    <property type="protein sequence ID" value="OEJ68228.1"/>
    <property type="molecule type" value="Genomic_DNA"/>
</dbReference>
<keyword evidence="1" id="KW-0472">Membrane</keyword>
<keyword evidence="1" id="KW-0812">Transmembrane</keyword>
<keyword evidence="1" id="KW-1133">Transmembrane helix</keyword>
<dbReference type="RefSeq" id="WP_069957306.1">
    <property type="nucleotide sequence ID" value="NZ_MCGG01000016.1"/>
</dbReference>
<gene>
    <name evidence="2" type="ORF">BEN30_06815</name>
</gene>
<reference evidence="3" key="1">
    <citation type="submission" date="2016-07" db="EMBL/GenBank/DDBJ databases">
        <authorList>
            <person name="Florea S."/>
            <person name="Webb J.S."/>
            <person name="Jaromczyk J."/>
            <person name="Schardl C.L."/>
        </authorList>
    </citation>
    <scope>NUCLEOTIDE SEQUENCE [LARGE SCALE GENOMIC DNA]</scope>
    <source>
        <strain evidence="3">MV-1</strain>
    </source>
</reference>
<keyword evidence="3" id="KW-1185">Reference proteome</keyword>
<sequence length="66" mass="6702">MAILELTLLKGVAVTKCALLGLAKVGLAMGPIGVPMLVVGSIGSLMLMDQAAAKTAQYIIVKNTSC</sequence>
<proteinExistence type="predicted"/>
<accession>A0A1E5Q9N8</accession>
<organism evidence="2 3">
    <name type="scientific">Magnetovibrio blakemorei</name>
    <dbReference type="NCBI Taxonomy" id="28181"/>
    <lineage>
        <taxon>Bacteria</taxon>
        <taxon>Pseudomonadati</taxon>
        <taxon>Pseudomonadota</taxon>
        <taxon>Alphaproteobacteria</taxon>
        <taxon>Rhodospirillales</taxon>
        <taxon>Magnetovibrionaceae</taxon>
        <taxon>Magnetovibrio</taxon>
    </lineage>
</organism>
<comment type="caution">
    <text evidence="2">The sequence shown here is derived from an EMBL/GenBank/DDBJ whole genome shotgun (WGS) entry which is preliminary data.</text>
</comment>
<evidence type="ECO:0000313" key="2">
    <source>
        <dbReference type="EMBL" id="OEJ68228.1"/>
    </source>
</evidence>
<protein>
    <submittedName>
        <fullName evidence="2">Uncharacterized protein</fullName>
    </submittedName>
</protein>
<evidence type="ECO:0000313" key="3">
    <source>
        <dbReference type="Proteomes" id="UP000095347"/>
    </source>
</evidence>
<name>A0A1E5Q9N8_9PROT</name>